<dbReference type="PANTHER" id="PTHR16216">
    <property type="entry name" value="DYNEIN ASSEMBLY FACTOR 5, AXONEMAL"/>
    <property type="match status" value="1"/>
</dbReference>
<dbReference type="GO" id="GO:0045505">
    <property type="term" value="F:dynein intermediate chain binding"/>
    <property type="evidence" value="ECO:0007669"/>
    <property type="project" value="TreeGrafter"/>
</dbReference>
<dbReference type="GO" id="GO:0036158">
    <property type="term" value="P:outer dynein arm assembly"/>
    <property type="evidence" value="ECO:0007669"/>
    <property type="project" value="TreeGrafter"/>
</dbReference>
<protein>
    <recommendedName>
        <fullName evidence="1">TOG domain-containing protein</fullName>
    </recommendedName>
</protein>
<dbReference type="SMART" id="SM01349">
    <property type="entry name" value="TOG"/>
    <property type="match status" value="1"/>
</dbReference>
<accession>A0AA38HXJ2</accession>
<sequence length="726" mass="82726">MPSESENSVQTAKKIATCLQSPDKKVRKQVFVDLQTFLSENEFSNQELRNIFSETHMYTLNGFRDKTELVREQAIKFMSFFVIDKLPLNDFYLTYVCPVLVERIGSVELIEESEEIRLELVKFLQAIILKYSNSEQLKPFLGDCVVILCEMVKDKHPAIKELSCRCVVDLAQALPRDFHMQAESLVKPIVSCFGHQRFRVRVEAVKAVGEVIMHSSYKGLDEAIVPMAEKLFDQIPLVRRTVGQVAARWLMEYRDRYSFFYKILPLLLTGLNDEVEETRIEAQDLWEKVGLQYKNENEKDLKDQIDFLLEPPKYYPKDIKRPNLGCRVLVQRNVIKLAKALALELTCWQEDVRVRCSQLLCSLALHSEEGLTQNLQELLPAMYSAARDDDQRVVVNIIRASELMGIFIPTKTWYQLVLPAVENGAHFGHLSVLSGFIKGTPQEYITDKLEEITKLLSDDTLCFTRKKKNQIELIKCVEAILEKFSEKSGSEVGFHLFKIVISVISLRDIENTHFTIDLLQPLYKTLGFPYCDALWSAYAHRLLIHIATDPKSWLVVTSQRCIFETILLESNSAFGENLPTIANILIQTLNPEADPESRLKTFWALSTAFDHKSVIFEKSDDQTAFFAKLISEVFVPSLVWHPGLTAEALRTMAAACLLCALNPSGDVDLFAGGDEFRELWEKLAPLLISLMEDAAYRSRQLAMECVAVLKNTCYSRQKGGGGGKQE</sequence>
<dbReference type="Pfam" id="PF24573">
    <property type="entry name" value="HEAT_DAAF5"/>
    <property type="match status" value="1"/>
</dbReference>
<dbReference type="SUPFAM" id="SSF48371">
    <property type="entry name" value="ARM repeat"/>
    <property type="match status" value="1"/>
</dbReference>
<dbReference type="Pfam" id="PF25757">
    <property type="entry name" value="TPR_DNAAF5"/>
    <property type="match status" value="1"/>
</dbReference>
<dbReference type="PANTHER" id="PTHR16216:SF2">
    <property type="entry name" value="DYNEIN AXONEMAL ASSEMBLY FACTOR 5"/>
    <property type="match status" value="1"/>
</dbReference>
<feature type="domain" description="TOG" evidence="1">
    <location>
        <begin position="94"/>
        <end position="313"/>
    </location>
</feature>
<dbReference type="InterPro" id="IPR052623">
    <property type="entry name" value="DAAF5"/>
</dbReference>
<dbReference type="InterPro" id="IPR034085">
    <property type="entry name" value="TOG"/>
</dbReference>
<name>A0AA38HXJ2_9CUCU</name>
<dbReference type="Proteomes" id="UP001168821">
    <property type="component" value="Unassembled WGS sequence"/>
</dbReference>
<reference evidence="2" key="1">
    <citation type="journal article" date="2023" name="G3 (Bethesda)">
        <title>Whole genome assemblies of Zophobas morio and Tenebrio molitor.</title>
        <authorList>
            <person name="Kaur S."/>
            <person name="Stinson S.A."/>
            <person name="diCenzo G.C."/>
        </authorList>
    </citation>
    <scope>NUCLEOTIDE SEQUENCE</scope>
    <source>
        <strain evidence="2">QUZm001</strain>
    </source>
</reference>
<dbReference type="InterPro" id="IPR057978">
    <property type="entry name" value="TPR_DAAF5"/>
</dbReference>
<dbReference type="GO" id="GO:0003341">
    <property type="term" value="P:cilium movement"/>
    <property type="evidence" value="ECO:0007669"/>
    <property type="project" value="TreeGrafter"/>
</dbReference>
<dbReference type="GO" id="GO:0005737">
    <property type="term" value="C:cytoplasm"/>
    <property type="evidence" value="ECO:0007669"/>
    <property type="project" value="TreeGrafter"/>
</dbReference>
<evidence type="ECO:0000259" key="1">
    <source>
        <dbReference type="SMART" id="SM01349"/>
    </source>
</evidence>
<evidence type="ECO:0000313" key="2">
    <source>
        <dbReference type="EMBL" id="KAJ3645393.1"/>
    </source>
</evidence>
<dbReference type="InterPro" id="IPR011989">
    <property type="entry name" value="ARM-like"/>
</dbReference>
<dbReference type="EMBL" id="JALNTZ010000007">
    <property type="protein sequence ID" value="KAJ3645393.1"/>
    <property type="molecule type" value="Genomic_DNA"/>
</dbReference>
<dbReference type="Gene3D" id="1.25.10.10">
    <property type="entry name" value="Leucine-rich Repeat Variant"/>
    <property type="match status" value="2"/>
</dbReference>
<dbReference type="InterPro" id="IPR056497">
    <property type="entry name" value="HEAT_DAAF5"/>
</dbReference>
<proteinExistence type="predicted"/>
<dbReference type="AlphaFoldDB" id="A0AA38HXJ2"/>
<dbReference type="InterPro" id="IPR016024">
    <property type="entry name" value="ARM-type_fold"/>
</dbReference>
<dbReference type="GO" id="GO:0036159">
    <property type="term" value="P:inner dynein arm assembly"/>
    <property type="evidence" value="ECO:0007669"/>
    <property type="project" value="TreeGrafter"/>
</dbReference>
<keyword evidence="3" id="KW-1185">Reference proteome</keyword>
<comment type="caution">
    <text evidence="2">The sequence shown here is derived from an EMBL/GenBank/DDBJ whole genome shotgun (WGS) entry which is preliminary data.</text>
</comment>
<evidence type="ECO:0000313" key="3">
    <source>
        <dbReference type="Proteomes" id="UP001168821"/>
    </source>
</evidence>
<organism evidence="2 3">
    <name type="scientific">Zophobas morio</name>
    <dbReference type="NCBI Taxonomy" id="2755281"/>
    <lineage>
        <taxon>Eukaryota</taxon>
        <taxon>Metazoa</taxon>
        <taxon>Ecdysozoa</taxon>
        <taxon>Arthropoda</taxon>
        <taxon>Hexapoda</taxon>
        <taxon>Insecta</taxon>
        <taxon>Pterygota</taxon>
        <taxon>Neoptera</taxon>
        <taxon>Endopterygota</taxon>
        <taxon>Coleoptera</taxon>
        <taxon>Polyphaga</taxon>
        <taxon>Cucujiformia</taxon>
        <taxon>Tenebrionidae</taxon>
        <taxon>Zophobas</taxon>
    </lineage>
</organism>
<gene>
    <name evidence="2" type="ORF">Zmor_023056</name>
</gene>